<dbReference type="PANTHER" id="PTHR43267:SF1">
    <property type="entry name" value="TRNA THREONYLCARBAMOYLADENOSINE DEHYDRATASE"/>
    <property type="match status" value="1"/>
</dbReference>
<evidence type="ECO:0000313" key="3">
    <source>
        <dbReference type="Proteomes" id="UP000824083"/>
    </source>
</evidence>
<dbReference type="AlphaFoldDB" id="A0A9D1LDY3"/>
<dbReference type="GO" id="GO:0061503">
    <property type="term" value="F:tRNA threonylcarbamoyladenosine dehydratase"/>
    <property type="evidence" value="ECO:0007669"/>
    <property type="project" value="TreeGrafter"/>
</dbReference>
<evidence type="ECO:0000259" key="1">
    <source>
        <dbReference type="Pfam" id="PF00899"/>
    </source>
</evidence>
<keyword evidence="2" id="KW-0548">Nucleotidyltransferase</keyword>
<reference evidence="2" key="1">
    <citation type="submission" date="2020-10" db="EMBL/GenBank/DDBJ databases">
        <authorList>
            <person name="Gilroy R."/>
        </authorList>
    </citation>
    <scope>NUCLEOTIDE SEQUENCE</scope>
    <source>
        <strain evidence="2">7463</strain>
    </source>
</reference>
<dbReference type="EMBL" id="DVMY01000041">
    <property type="protein sequence ID" value="HIU37078.1"/>
    <property type="molecule type" value="Genomic_DNA"/>
</dbReference>
<protein>
    <submittedName>
        <fullName evidence="2">ThiF family adenylyltransferase</fullName>
    </submittedName>
</protein>
<dbReference type="InterPro" id="IPR000594">
    <property type="entry name" value="ThiF_NAD_FAD-bd"/>
</dbReference>
<dbReference type="GO" id="GO:0008641">
    <property type="term" value="F:ubiquitin-like modifier activating enzyme activity"/>
    <property type="evidence" value="ECO:0007669"/>
    <property type="project" value="InterPro"/>
</dbReference>
<dbReference type="PANTHER" id="PTHR43267">
    <property type="entry name" value="TRNA THREONYLCARBAMOYLADENOSINE DEHYDRATASE"/>
    <property type="match status" value="1"/>
</dbReference>
<proteinExistence type="predicted"/>
<dbReference type="CDD" id="cd00755">
    <property type="entry name" value="YgdL_like"/>
    <property type="match status" value="1"/>
</dbReference>
<comment type="caution">
    <text evidence="2">The sequence shown here is derived from an EMBL/GenBank/DDBJ whole genome shotgun (WGS) entry which is preliminary data.</text>
</comment>
<dbReference type="GO" id="GO:0061504">
    <property type="term" value="P:cyclic threonylcarbamoyladenosine biosynthetic process"/>
    <property type="evidence" value="ECO:0007669"/>
    <property type="project" value="TreeGrafter"/>
</dbReference>
<dbReference type="Gene3D" id="3.40.50.720">
    <property type="entry name" value="NAD(P)-binding Rossmann-like Domain"/>
    <property type="match status" value="1"/>
</dbReference>
<reference evidence="2" key="2">
    <citation type="journal article" date="2021" name="PeerJ">
        <title>Extensive microbial diversity within the chicken gut microbiome revealed by metagenomics and culture.</title>
        <authorList>
            <person name="Gilroy R."/>
            <person name="Ravi A."/>
            <person name="Getino M."/>
            <person name="Pursley I."/>
            <person name="Horton D.L."/>
            <person name="Alikhan N.F."/>
            <person name="Baker D."/>
            <person name="Gharbi K."/>
            <person name="Hall N."/>
            <person name="Watson M."/>
            <person name="Adriaenssens E.M."/>
            <person name="Foster-Nyarko E."/>
            <person name="Jarju S."/>
            <person name="Secka A."/>
            <person name="Antonio M."/>
            <person name="Oren A."/>
            <person name="Chaudhuri R.R."/>
            <person name="La Ragione R."/>
            <person name="Hildebrand F."/>
            <person name="Pallen M.J."/>
        </authorList>
    </citation>
    <scope>NUCLEOTIDE SEQUENCE</scope>
    <source>
        <strain evidence="2">7463</strain>
    </source>
</reference>
<dbReference type="InterPro" id="IPR035985">
    <property type="entry name" value="Ubiquitin-activating_enz"/>
</dbReference>
<dbReference type="InterPro" id="IPR045886">
    <property type="entry name" value="ThiF/MoeB/HesA"/>
</dbReference>
<dbReference type="Proteomes" id="UP000824083">
    <property type="component" value="Unassembled WGS sequence"/>
</dbReference>
<evidence type="ECO:0000313" key="2">
    <source>
        <dbReference type="EMBL" id="HIU37078.1"/>
    </source>
</evidence>
<sequence length="244" mass="26238">MNTSDTRRFGGISRLFGSNGLEKLSQSHVVIVGVGGVGSWVAEALARTAVGRLTLIDGDTVEESNTNRQLPALDGCYGRKKVDVLGERIKAINPQVELEIKATFLSAENFEELIPACDVLIDCIDSLQEKTLLVARAKTKARYVLTSGGAGGKVDASRVAFDDVAYVRGDSLVAAMRTKLRKEYGFPKGRAGSKPERFNIGAVYSDEPVRASQDQGEGFGVFMAVTATFAMKLAQVCVEKLLQS</sequence>
<dbReference type="Pfam" id="PF00899">
    <property type="entry name" value="ThiF"/>
    <property type="match status" value="1"/>
</dbReference>
<gene>
    <name evidence="2" type="ORF">IAC56_02230</name>
</gene>
<keyword evidence="2" id="KW-0808">Transferase</keyword>
<accession>A0A9D1LDY3</accession>
<dbReference type="SUPFAM" id="SSF69572">
    <property type="entry name" value="Activating enzymes of the ubiquitin-like proteins"/>
    <property type="match status" value="1"/>
</dbReference>
<name>A0A9D1LDY3_9BURK</name>
<organism evidence="2 3">
    <name type="scientific">Candidatus Aphodousia faecigallinarum</name>
    <dbReference type="NCBI Taxonomy" id="2840677"/>
    <lineage>
        <taxon>Bacteria</taxon>
        <taxon>Pseudomonadati</taxon>
        <taxon>Pseudomonadota</taxon>
        <taxon>Betaproteobacteria</taxon>
        <taxon>Burkholderiales</taxon>
        <taxon>Sutterellaceae</taxon>
        <taxon>Sutterellaceae incertae sedis</taxon>
        <taxon>Candidatus Aphodousia</taxon>
    </lineage>
</organism>
<feature type="domain" description="THIF-type NAD/FAD binding fold" evidence="1">
    <location>
        <begin position="14"/>
        <end position="160"/>
    </location>
</feature>
<dbReference type="GO" id="GO:0016779">
    <property type="term" value="F:nucleotidyltransferase activity"/>
    <property type="evidence" value="ECO:0007669"/>
    <property type="project" value="UniProtKB-KW"/>
</dbReference>